<feature type="region of interest" description="Disordered" evidence="1">
    <location>
        <begin position="1"/>
        <end position="65"/>
    </location>
</feature>
<dbReference type="AlphaFoldDB" id="A0A9W8S249"/>
<gene>
    <name evidence="2" type="ORF">NW762_006548</name>
</gene>
<evidence type="ECO:0000313" key="3">
    <source>
        <dbReference type="Proteomes" id="UP001152049"/>
    </source>
</evidence>
<keyword evidence="3" id="KW-1185">Reference proteome</keyword>
<dbReference type="EMBL" id="JAOQAZ010000011">
    <property type="protein sequence ID" value="KAJ4262935.1"/>
    <property type="molecule type" value="Genomic_DNA"/>
</dbReference>
<reference evidence="2" key="1">
    <citation type="submission" date="2022-09" db="EMBL/GenBank/DDBJ databases">
        <title>Fusarium specimens isolated from Avocado Roots.</title>
        <authorList>
            <person name="Stajich J."/>
            <person name="Roper C."/>
            <person name="Heimlech-Rivalta G."/>
        </authorList>
    </citation>
    <scope>NUCLEOTIDE SEQUENCE</scope>
    <source>
        <strain evidence="2">CF00136</strain>
    </source>
</reference>
<proteinExistence type="predicted"/>
<sequence length="303" mass="34034">MAEPQASEGADFSDTSPSHATHHDLPGTAPHDGEEATEEESFSSTDQMDDDSNSEAPASHGEPDPIDQIALTREQEMALDTISPNDEDLIMVWRVLPYGYYQTPFSLMSPLRGLRYEPPSAAELITMLQFAVICRTDDRRHWKLPIGPEPTSLTRFMIAQDSLPNPLPNSISSIFRAIYDEDFTGLDYSLALPMRELVTIIEKQGPTAHPVSAITTQHGFNVYSVTEIDLVNIQAALRSLHTGTPGEAHDQIQQRIEEVRHQLQAEYILPRDFVELVTFHRRTWVYEQTYIELAVALATEESD</sequence>
<protein>
    <submittedName>
        <fullName evidence="2">Uncharacterized protein</fullName>
    </submittedName>
</protein>
<accession>A0A9W8S249</accession>
<evidence type="ECO:0000256" key="1">
    <source>
        <dbReference type="SAM" id="MobiDB-lite"/>
    </source>
</evidence>
<evidence type="ECO:0000313" key="2">
    <source>
        <dbReference type="EMBL" id="KAJ4262935.1"/>
    </source>
</evidence>
<organism evidence="2 3">
    <name type="scientific">Fusarium torreyae</name>
    <dbReference type="NCBI Taxonomy" id="1237075"/>
    <lineage>
        <taxon>Eukaryota</taxon>
        <taxon>Fungi</taxon>
        <taxon>Dikarya</taxon>
        <taxon>Ascomycota</taxon>
        <taxon>Pezizomycotina</taxon>
        <taxon>Sordariomycetes</taxon>
        <taxon>Hypocreomycetidae</taxon>
        <taxon>Hypocreales</taxon>
        <taxon>Nectriaceae</taxon>
        <taxon>Fusarium</taxon>
    </lineage>
</organism>
<comment type="caution">
    <text evidence="2">The sequence shown here is derived from an EMBL/GenBank/DDBJ whole genome shotgun (WGS) entry which is preliminary data.</text>
</comment>
<name>A0A9W8S249_9HYPO</name>
<dbReference type="OrthoDB" id="4754366at2759"/>
<feature type="compositionally biased region" description="Acidic residues" evidence="1">
    <location>
        <begin position="35"/>
        <end position="53"/>
    </location>
</feature>
<dbReference type="Proteomes" id="UP001152049">
    <property type="component" value="Unassembled WGS sequence"/>
</dbReference>